<evidence type="ECO:0000313" key="1">
    <source>
        <dbReference type="EMBL" id="KAK6645858.1"/>
    </source>
</evidence>
<evidence type="ECO:0000313" key="2">
    <source>
        <dbReference type="Proteomes" id="UP000000226"/>
    </source>
</evidence>
<organism evidence="1 2">
    <name type="scientific">Phaseolus vulgaris</name>
    <name type="common">Kidney bean</name>
    <name type="synonym">French bean</name>
    <dbReference type="NCBI Taxonomy" id="3885"/>
    <lineage>
        <taxon>Eukaryota</taxon>
        <taxon>Viridiplantae</taxon>
        <taxon>Streptophyta</taxon>
        <taxon>Embryophyta</taxon>
        <taxon>Tracheophyta</taxon>
        <taxon>Spermatophyta</taxon>
        <taxon>Magnoliopsida</taxon>
        <taxon>eudicotyledons</taxon>
        <taxon>Gunneridae</taxon>
        <taxon>Pentapetalae</taxon>
        <taxon>rosids</taxon>
        <taxon>fabids</taxon>
        <taxon>Fabales</taxon>
        <taxon>Fabaceae</taxon>
        <taxon>Papilionoideae</taxon>
        <taxon>50 kb inversion clade</taxon>
        <taxon>NPAAA clade</taxon>
        <taxon>indigoferoid/millettioid clade</taxon>
        <taxon>Phaseoleae</taxon>
        <taxon>Phaseolus</taxon>
    </lineage>
</organism>
<accession>A0ACC3P0R8</accession>
<sequence>MAYTDAMNSSPVNPIPMRDDEVNRFRELREIFEKFFVWLFGVLAFKATLQEEALFTAHPNVMIVMIFMIVLYFLLWLLGTMLPQRSVNFLIILVCLMVVIASVSSVLVFSTISSLLAWFSVMAWMGVLALIVYFVYQEFYSLVVRVILDYIKYLTDGYRMQTSRLPV</sequence>
<comment type="caution">
    <text evidence="1">The sequence shown here is derived from an EMBL/GenBank/DDBJ whole genome shotgun (WGS) entry which is preliminary data.</text>
</comment>
<gene>
    <name evidence="1" type="ORF">PHAVU_L001862</name>
</gene>
<reference evidence="1" key="1">
    <citation type="submission" date="2023-07" db="EMBL/GenBank/DDBJ databases">
        <title>WGS assembly of Phaseolus vulgaris.</title>
        <authorList>
            <person name="Schmutz J."/>
            <person name="Mcclean P."/>
            <person name="Shu S."/>
            <person name="Cregan P."/>
            <person name="Rokhsar D."/>
            <person name="Jackson S."/>
        </authorList>
    </citation>
    <scope>NUCLEOTIDE SEQUENCE</scope>
</reference>
<dbReference type="Proteomes" id="UP000000226">
    <property type="component" value="Unassembled WGS sequence"/>
</dbReference>
<name>A0ACC3P0R8_PHAVU</name>
<protein>
    <submittedName>
        <fullName evidence="1">Uncharacterized protein</fullName>
    </submittedName>
</protein>
<keyword evidence="2" id="KW-1185">Reference proteome</keyword>
<proteinExistence type="predicted"/>
<dbReference type="EMBL" id="MU967773">
    <property type="protein sequence ID" value="KAK6645858.1"/>
    <property type="molecule type" value="Genomic_DNA"/>
</dbReference>